<protein>
    <recommendedName>
        <fullName evidence="1">BioF2-like acetyltransferase domain-containing protein</fullName>
    </recommendedName>
</protein>
<reference evidence="2 3" key="1">
    <citation type="submission" date="2017-12" db="EMBL/GenBank/DDBJ databases">
        <title>Anaerobic carbon monoxide metabolism by Pleomorphomonas carboxyditropha sp. nov., a new mesophilic hydrogenogenic carboxidotroph.</title>
        <authorList>
            <person name="Esquivel-Elizondo S."/>
            <person name="Krajmalnik-Brown R."/>
        </authorList>
    </citation>
    <scope>NUCLEOTIDE SEQUENCE [LARGE SCALE GENOMIC DNA]</scope>
    <source>
        <strain evidence="2 3">R5-392</strain>
    </source>
</reference>
<dbReference type="Pfam" id="PF13480">
    <property type="entry name" value="Acetyltransf_6"/>
    <property type="match status" value="1"/>
</dbReference>
<gene>
    <name evidence="2" type="ORF">CXZ10_00560</name>
</gene>
<organism evidence="2 3">
    <name type="scientific">Pleomorphomonas diazotrophica</name>
    <dbReference type="NCBI Taxonomy" id="1166257"/>
    <lineage>
        <taxon>Bacteria</taxon>
        <taxon>Pseudomonadati</taxon>
        <taxon>Pseudomonadota</taxon>
        <taxon>Alphaproteobacteria</taxon>
        <taxon>Hyphomicrobiales</taxon>
        <taxon>Pleomorphomonadaceae</taxon>
        <taxon>Pleomorphomonas</taxon>
    </lineage>
</organism>
<dbReference type="RefSeq" id="WP_101287007.1">
    <property type="nucleotide sequence ID" value="NZ_FOUQ01000007.1"/>
</dbReference>
<dbReference type="OrthoDB" id="8193702at2"/>
<keyword evidence="3" id="KW-1185">Reference proteome</keyword>
<dbReference type="AlphaFoldDB" id="A0A1I4U8M3"/>
<evidence type="ECO:0000313" key="2">
    <source>
        <dbReference type="EMBL" id="PKR91243.1"/>
    </source>
</evidence>
<dbReference type="InterPro" id="IPR038740">
    <property type="entry name" value="BioF2-like_GNAT_dom"/>
</dbReference>
<proteinExistence type="predicted"/>
<dbReference type="InterPro" id="IPR016181">
    <property type="entry name" value="Acyl_CoA_acyltransferase"/>
</dbReference>
<evidence type="ECO:0000313" key="3">
    <source>
        <dbReference type="Proteomes" id="UP000233491"/>
    </source>
</evidence>
<dbReference type="EMBL" id="PJNW01000001">
    <property type="protein sequence ID" value="PKR91243.1"/>
    <property type="molecule type" value="Genomic_DNA"/>
</dbReference>
<dbReference type="Proteomes" id="UP000233491">
    <property type="component" value="Unassembled WGS sequence"/>
</dbReference>
<name>A0A1I4U8M3_9HYPH</name>
<accession>A0A1I4U8M3</accession>
<dbReference type="SUPFAM" id="SSF55729">
    <property type="entry name" value="Acyl-CoA N-acyltransferases (Nat)"/>
    <property type="match status" value="1"/>
</dbReference>
<sequence length="368" mass="40854">MSGLSGYEIAVLSDPAVIPTLLATPGLERTPFQSPAWFDTWFAVLQPSGMDCCVGVIRKAEGGQPLFLLPLVRERCYGVTVLTLPDGGVSDYHAALVSPEFTPDRETMDRLWGALVAMLPSADILSIERVLPESAARMHLDHLMRPSRYSAHALPIDADFQAVRECRFDPSTGRRLVKNRRKLEHKGSLVFDFVTGPEALPELETLLDWRRQRFQDVNDDKDTDIQSTFYRRLVEKGSLARIGRLRLDGELLGGCLGLIEGNRILLLAVAYNKTFANWAPGLLTLESCLAAAAEMGLGVFDLTIGDETYKTFFGADSYTLLELRQPLSLRGRLALALLALKPRIKLILEKAGLFDRVQRLRGKTQAKS</sequence>
<evidence type="ECO:0000259" key="1">
    <source>
        <dbReference type="Pfam" id="PF13480"/>
    </source>
</evidence>
<feature type="domain" description="BioF2-like acetyltransferase" evidence="1">
    <location>
        <begin position="174"/>
        <end position="310"/>
    </location>
</feature>
<comment type="caution">
    <text evidence="2">The sequence shown here is derived from an EMBL/GenBank/DDBJ whole genome shotgun (WGS) entry which is preliminary data.</text>
</comment>